<evidence type="ECO:0000256" key="1">
    <source>
        <dbReference type="ARBA" id="ARBA00001953"/>
    </source>
</evidence>
<dbReference type="InterPro" id="IPR011054">
    <property type="entry name" value="Rudment_hybrid_motif"/>
</dbReference>
<organism evidence="19 20">
    <name type="scientific">Haematospirillum jordaniae</name>
    <dbReference type="NCBI Taxonomy" id="1549855"/>
    <lineage>
        <taxon>Bacteria</taxon>
        <taxon>Pseudomonadati</taxon>
        <taxon>Pseudomonadota</taxon>
        <taxon>Alphaproteobacteria</taxon>
        <taxon>Rhodospirillales</taxon>
        <taxon>Novispirillaceae</taxon>
        <taxon>Haematospirillum</taxon>
    </lineage>
</organism>
<dbReference type="GO" id="GO:0046872">
    <property type="term" value="F:metal ion binding"/>
    <property type="evidence" value="ECO:0007669"/>
    <property type="project" value="UniProtKB-KW"/>
</dbReference>
<reference evidence="19 20" key="1">
    <citation type="submission" date="2016-02" db="EMBL/GenBank/DDBJ databases">
        <title>Complete Genome of H5569, the type strain of the newly described species Haematospirillium jordaniae.</title>
        <authorList>
            <person name="Nicholson A.C."/>
            <person name="Humrighouse B.W."/>
            <person name="Loparov V."/>
            <person name="McQuiston J.R."/>
        </authorList>
    </citation>
    <scope>NUCLEOTIDE SEQUENCE [LARGE SCALE GENOMIC DNA]</scope>
    <source>
        <strain evidence="19 20">H5569</strain>
    </source>
</reference>
<evidence type="ECO:0000256" key="11">
    <source>
        <dbReference type="ARBA" id="ARBA00023098"/>
    </source>
</evidence>
<feature type="domain" description="Biotin carboxylation" evidence="18">
    <location>
        <begin position="1"/>
        <end position="446"/>
    </location>
</feature>
<dbReference type="PROSITE" id="PS00188">
    <property type="entry name" value="BIOTIN"/>
    <property type="match status" value="1"/>
</dbReference>
<dbReference type="Pfam" id="PF00289">
    <property type="entry name" value="Biotin_carb_N"/>
    <property type="match status" value="1"/>
</dbReference>
<dbReference type="GO" id="GO:0004658">
    <property type="term" value="F:propionyl-CoA carboxylase activity"/>
    <property type="evidence" value="ECO:0007669"/>
    <property type="project" value="UniProtKB-EC"/>
</dbReference>
<dbReference type="InterPro" id="IPR005482">
    <property type="entry name" value="Biotin_COase_C"/>
</dbReference>
<name>A0A143DFI0_9PROT</name>
<evidence type="ECO:0000256" key="9">
    <source>
        <dbReference type="ARBA" id="ARBA00022946"/>
    </source>
</evidence>
<dbReference type="Pfam" id="PF18140">
    <property type="entry name" value="PCC_BT"/>
    <property type="match status" value="1"/>
</dbReference>
<dbReference type="InterPro" id="IPR005479">
    <property type="entry name" value="CPAse_ATP-bd"/>
</dbReference>
<dbReference type="PROSITE" id="PS00867">
    <property type="entry name" value="CPSASE_2"/>
    <property type="match status" value="1"/>
</dbReference>
<keyword evidence="13" id="KW-0092">Biotin</keyword>
<dbReference type="PROSITE" id="PS50968">
    <property type="entry name" value="BIOTINYL_LIPOYL"/>
    <property type="match status" value="1"/>
</dbReference>
<dbReference type="GO" id="GO:0016042">
    <property type="term" value="P:lipid catabolic process"/>
    <property type="evidence" value="ECO:0007669"/>
    <property type="project" value="UniProtKB-KW"/>
</dbReference>
<evidence type="ECO:0000256" key="14">
    <source>
        <dbReference type="ARBA" id="ARBA00049495"/>
    </source>
</evidence>
<dbReference type="AlphaFoldDB" id="A0A143DFI0"/>
<comment type="pathway">
    <text evidence="2">Metabolic intermediate metabolism; propanoyl-CoA degradation; succinyl-CoA from propanoyl-CoA: step 1/3.</text>
</comment>
<keyword evidence="4" id="KW-0436">Ligase</keyword>
<sequence length="666" mass="72929">MFRKILVANRGEIACRIIRTARKMGVATVAVYSEADAGALHVDMADEAVCIGPAPARQSYLVIDRIVQACRDVGADAVHPGYGFLSENSVFPEALQKEGIVFIGPPVEAIRLMGDKIRSRELARKAGLSVIPGYDGAVSTEDRAVGIARDIGLPIMIKASAGGGGKGMRIAHTEADVREGFRRAASEARSAFGDDRLLLEKYISNPRHIEIQILSDGETCLHVYERECSIQRRHQKVIEEAPSPFLDGPLRQAMVHQAVVLARSVGYRSAGTVEFIVDEQRQFYFLEMNTRLQVEHPVTECVTGLDLVEWMIRIAAGERLTLSQDEIVLKGWAMESRIYAEDPGRGFVPSSGRLVRYREPEPETGVRVDSGVREGGEISVHYDPLVAKLVTWGQDRDAALRGMQTALGGVYIRGITSNIPFLCSIVRHETFRNGACTTGFLDVHGREIVSTAPSSAYRVTMACIMAVAHRLYAERVFLFPGQHGNPSKKVTGDSIVVRFFGSCDLEVKLERQSCVEGLNAWSVFCGGHAHHVVSGWQVGDPIWHGTVNGKSVVAQVERKGTSFQMHLDGFCADIIVLEPHVAALNRMMPSRAKPDLSRFLLSPMPGFLISIDVSEGQTIKAGERLAVVEAMKMENVLRAEQDATVKKIHVTAGGSVSVDQVIMEFS</sequence>
<keyword evidence="20" id="KW-1185">Reference proteome</keyword>
<evidence type="ECO:0000256" key="3">
    <source>
        <dbReference type="ARBA" id="ARBA00013050"/>
    </source>
</evidence>
<dbReference type="Gene3D" id="3.30.700.30">
    <property type="match status" value="1"/>
</dbReference>
<keyword evidence="9" id="KW-0809">Transit peptide</keyword>
<evidence type="ECO:0000256" key="5">
    <source>
        <dbReference type="ARBA" id="ARBA00022723"/>
    </source>
</evidence>
<dbReference type="EC" id="6.4.1.3" evidence="3"/>
<proteinExistence type="predicted"/>
<evidence type="ECO:0000259" key="16">
    <source>
        <dbReference type="PROSITE" id="PS50968"/>
    </source>
</evidence>
<comment type="cofactor">
    <cofactor evidence="1">
        <name>biotin</name>
        <dbReference type="ChEBI" id="CHEBI:57586"/>
    </cofactor>
</comment>
<dbReference type="InterPro" id="IPR016185">
    <property type="entry name" value="PreATP-grasp_dom_sf"/>
</dbReference>
<dbReference type="OrthoDB" id="9763189at2"/>
<evidence type="ECO:0000256" key="12">
    <source>
        <dbReference type="ARBA" id="ARBA00023211"/>
    </source>
</evidence>
<dbReference type="FunFam" id="3.30.470.20:FF:000028">
    <property type="entry name" value="Methylcrotonoyl-CoA carboxylase subunit alpha, mitochondrial"/>
    <property type="match status" value="1"/>
</dbReference>
<evidence type="ECO:0000256" key="8">
    <source>
        <dbReference type="ARBA" id="ARBA00022842"/>
    </source>
</evidence>
<dbReference type="Proteomes" id="UP000076066">
    <property type="component" value="Chromosome"/>
</dbReference>
<evidence type="ECO:0000259" key="18">
    <source>
        <dbReference type="PROSITE" id="PS50979"/>
    </source>
</evidence>
<dbReference type="InterPro" id="IPR011761">
    <property type="entry name" value="ATP-grasp"/>
</dbReference>
<dbReference type="GO" id="GO:0005524">
    <property type="term" value="F:ATP binding"/>
    <property type="evidence" value="ECO:0007669"/>
    <property type="project" value="UniProtKB-UniRule"/>
</dbReference>
<dbReference type="CDD" id="cd06850">
    <property type="entry name" value="biotinyl_domain"/>
    <property type="match status" value="1"/>
</dbReference>
<dbReference type="EMBL" id="CP014525">
    <property type="protein sequence ID" value="AMW35290.1"/>
    <property type="molecule type" value="Genomic_DNA"/>
</dbReference>
<gene>
    <name evidence="19" type="ORF">AY555_08995</name>
</gene>
<keyword evidence="12" id="KW-0464">Manganese</keyword>
<keyword evidence="6 15" id="KW-0547">Nucleotide-binding</keyword>
<dbReference type="KEGG" id="hjo:AY555_08995"/>
<protein>
    <recommendedName>
        <fullName evidence="3">propionyl-CoA carboxylase</fullName>
        <ecNumber evidence="3">6.4.1.3</ecNumber>
    </recommendedName>
</protein>
<keyword evidence="7 15" id="KW-0067">ATP-binding</keyword>
<evidence type="ECO:0000256" key="7">
    <source>
        <dbReference type="ARBA" id="ARBA00022840"/>
    </source>
</evidence>
<dbReference type="GeneID" id="53317290"/>
<dbReference type="NCBIfam" id="NF006367">
    <property type="entry name" value="PRK08591.1"/>
    <property type="match status" value="1"/>
</dbReference>
<keyword evidence="10" id="KW-0442">Lipid degradation</keyword>
<dbReference type="InterPro" id="IPR011764">
    <property type="entry name" value="Biotin_carboxylation_dom"/>
</dbReference>
<dbReference type="PROSITE" id="PS50975">
    <property type="entry name" value="ATP_GRASP"/>
    <property type="match status" value="1"/>
</dbReference>
<dbReference type="InterPro" id="IPR001882">
    <property type="entry name" value="Biotin_BS"/>
</dbReference>
<comment type="catalytic activity">
    <reaction evidence="14">
        <text>propanoyl-CoA + hydrogencarbonate + ATP = (S)-methylmalonyl-CoA + ADP + phosphate + H(+)</text>
        <dbReference type="Rhea" id="RHEA:23720"/>
        <dbReference type="ChEBI" id="CHEBI:15378"/>
        <dbReference type="ChEBI" id="CHEBI:17544"/>
        <dbReference type="ChEBI" id="CHEBI:30616"/>
        <dbReference type="ChEBI" id="CHEBI:43474"/>
        <dbReference type="ChEBI" id="CHEBI:57327"/>
        <dbReference type="ChEBI" id="CHEBI:57392"/>
        <dbReference type="ChEBI" id="CHEBI:456216"/>
        <dbReference type="EC" id="6.4.1.3"/>
    </reaction>
    <physiologicalReaction direction="left-to-right" evidence="14">
        <dbReference type="Rhea" id="RHEA:23721"/>
    </physiologicalReaction>
</comment>
<evidence type="ECO:0000256" key="13">
    <source>
        <dbReference type="ARBA" id="ARBA00023267"/>
    </source>
</evidence>
<dbReference type="FunFam" id="3.30.1490.20:FF:000003">
    <property type="entry name" value="acetyl-CoA carboxylase isoform X1"/>
    <property type="match status" value="1"/>
</dbReference>
<accession>A0A143DFI0</accession>
<dbReference type="FunFam" id="2.40.50.100:FF:000003">
    <property type="entry name" value="Acetyl-CoA carboxylase biotin carboxyl carrier protein"/>
    <property type="match status" value="1"/>
</dbReference>
<evidence type="ECO:0000259" key="17">
    <source>
        <dbReference type="PROSITE" id="PS50975"/>
    </source>
</evidence>
<dbReference type="PANTHER" id="PTHR18866">
    <property type="entry name" value="CARBOXYLASE:PYRUVATE/ACETYL-COA/PROPIONYL-COA CARBOXYLASE"/>
    <property type="match status" value="1"/>
</dbReference>
<evidence type="ECO:0000256" key="2">
    <source>
        <dbReference type="ARBA" id="ARBA00005060"/>
    </source>
</evidence>
<dbReference type="SUPFAM" id="SSF52440">
    <property type="entry name" value="PreATP-grasp domain"/>
    <property type="match status" value="1"/>
</dbReference>
<dbReference type="FunFam" id="3.40.50.20:FF:000010">
    <property type="entry name" value="Propionyl-CoA carboxylase subunit alpha"/>
    <property type="match status" value="1"/>
</dbReference>
<dbReference type="SMART" id="SM00878">
    <property type="entry name" value="Biotin_carb_C"/>
    <property type="match status" value="1"/>
</dbReference>
<dbReference type="PROSITE" id="PS50979">
    <property type="entry name" value="BC"/>
    <property type="match status" value="1"/>
</dbReference>
<evidence type="ECO:0000256" key="6">
    <source>
        <dbReference type="ARBA" id="ARBA00022741"/>
    </source>
</evidence>
<dbReference type="InterPro" id="IPR000089">
    <property type="entry name" value="Biotin_lipoyl"/>
</dbReference>
<evidence type="ECO:0000256" key="15">
    <source>
        <dbReference type="PROSITE-ProRule" id="PRU00409"/>
    </source>
</evidence>
<evidence type="ECO:0000256" key="10">
    <source>
        <dbReference type="ARBA" id="ARBA00022963"/>
    </source>
</evidence>
<keyword evidence="11" id="KW-0443">Lipid metabolism</keyword>
<dbReference type="InterPro" id="IPR041265">
    <property type="entry name" value="PCC_BT"/>
</dbReference>
<dbReference type="RefSeq" id="WP_066135814.1">
    <property type="nucleotide sequence ID" value="NZ_CP014525.1"/>
</dbReference>
<evidence type="ECO:0000313" key="19">
    <source>
        <dbReference type="EMBL" id="AMW35290.1"/>
    </source>
</evidence>
<dbReference type="Pfam" id="PF02785">
    <property type="entry name" value="Biotin_carb_C"/>
    <property type="match status" value="1"/>
</dbReference>
<evidence type="ECO:0000256" key="4">
    <source>
        <dbReference type="ARBA" id="ARBA00022598"/>
    </source>
</evidence>
<dbReference type="Pfam" id="PF02786">
    <property type="entry name" value="CPSase_L_D2"/>
    <property type="match status" value="1"/>
</dbReference>
<keyword evidence="8" id="KW-0460">Magnesium</keyword>
<dbReference type="STRING" id="1549855.AY555_08995"/>
<dbReference type="UniPathway" id="UPA00945">
    <property type="reaction ID" value="UER00908"/>
</dbReference>
<dbReference type="SUPFAM" id="SSF51230">
    <property type="entry name" value="Single hybrid motif"/>
    <property type="match status" value="1"/>
</dbReference>
<dbReference type="InterPro" id="IPR050856">
    <property type="entry name" value="Biotin_carboxylase_complex"/>
</dbReference>
<dbReference type="Gene3D" id="3.30.470.20">
    <property type="entry name" value="ATP-grasp fold, B domain"/>
    <property type="match status" value="1"/>
</dbReference>
<feature type="domain" description="Lipoyl-binding" evidence="16">
    <location>
        <begin position="591"/>
        <end position="666"/>
    </location>
</feature>
<evidence type="ECO:0000313" key="20">
    <source>
        <dbReference type="Proteomes" id="UP000076066"/>
    </source>
</evidence>
<keyword evidence="5" id="KW-0479">Metal-binding</keyword>
<dbReference type="PANTHER" id="PTHR18866:SF33">
    <property type="entry name" value="METHYLCROTONOYL-COA CARBOXYLASE SUBUNIT ALPHA, MITOCHONDRIAL-RELATED"/>
    <property type="match status" value="1"/>
</dbReference>
<dbReference type="InterPro" id="IPR011053">
    <property type="entry name" value="Single_hybrid_motif"/>
</dbReference>
<dbReference type="SUPFAM" id="SSF56059">
    <property type="entry name" value="Glutathione synthetase ATP-binding domain-like"/>
    <property type="match status" value="1"/>
</dbReference>
<dbReference type="InterPro" id="IPR005481">
    <property type="entry name" value="BC-like_N"/>
</dbReference>
<dbReference type="Pfam" id="PF00364">
    <property type="entry name" value="Biotin_lipoyl"/>
    <property type="match status" value="1"/>
</dbReference>
<dbReference type="Gene3D" id="2.40.50.100">
    <property type="match status" value="1"/>
</dbReference>
<dbReference type="SUPFAM" id="SSF51246">
    <property type="entry name" value="Rudiment single hybrid motif"/>
    <property type="match status" value="1"/>
</dbReference>
<feature type="domain" description="ATP-grasp" evidence="17">
    <location>
        <begin position="120"/>
        <end position="316"/>
    </location>
</feature>